<dbReference type="InterPro" id="IPR003961">
    <property type="entry name" value="FN3_dom"/>
</dbReference>
<gene>
    <name evidence="5" type="primary">Dscam2</name>
    <name evidence="5" type="ORF">EVAR_82204_1</name>
</gene>
<dbReference type="FunFam" id="2.60.40.10:FF:000333">
    <property type="entry name" value="Down syndrome cell adhesion molecule"/>
    <property type="match status" value="1"/>
</dbReference>
<dbReference type="STRING" id="151549.A0A4C1W7T8"/>
<dbReference type="InterPro" id="IPR003598">
    <property type="entry name" value="Ig_sub2"/>
</dbReference>
<evidence type="ECO:0000256" key="1">
    <source>
        <dbReference type="ARBA" id="ARBA00022737"/>
    </source>
</evidence>
<dbReference type="InterPro" id="IPR036179">
    <property type="entry name" value="Ig-like_dom_sf"/>
</dbReference>
<dbReference type="AlphaFoldDB" id="A0A4C1W7T8"/>
<dbReference type="Pfam" id="PF00041">
    <property type="entry name" value="fn3"/>
    <property type="match status" value="1"/>
</dbReference>
<dbReference type="Pfam" id="PF13927">
    <property type="entry name" value="Ig_3"/>
    <property type="match status" value="3"/>
</dbReference>
<evidence type="ECO:0000259" key="4">
    <source>
        <dbReference type="PROSITE" id="PS50853"/>
    </source>
</evidence>
<sequence length="812" mass="89351">MPYSPDLAPYNFYLYPKIIENFKENDLQTPRKQYEKAVETTPKCEMDKVSLSVITSHPTCAYSAHNNEQVSDGIFNTANELETSNKMRRKRSINLVMSQHFTETTVTPGVDVSLKCSADGRQPSRFAWERDGVAVSTSTDPRYALGQAMLPGGGVVTELNISNVRVDDGGLYVCIAHQGDNKIAHEDRLNVYGPPFIRMLPPIKIQSGQSVDLRCPYYGYPIKEISWEYKGRVINSEVSKGSNRYKRALNYTIANVEGFGRKPKLRRKRELASLVDNYLNVLKVTKNDNGATYSCTVKSPSGEMAKRSFELHVVEGPELEEILLAPDLREGQIVQINCNLKSGDSPVYFSWLKEGKKIPSHLKIVERSIEFFSVLVIKNVSLEHCGTYTCVAANHVAKVNRTVNLYIKVAPKWSEEPKNTSLLLGKSGHVACNAMGYPQPQTHWLKRDAVSDTWRPVLEVAGGGVLSLSNGSLIFDRVSLSDAGLYTCHVENGVGEPLSRTIGISVNTPVNFDAAARNVTAKVGQHVAIDCQAKGDEPIRIMWTRNGQPINPLTQRVKISEAKTDEGLSSLLELPQTEPSDGALYQCKAGNPYGADIFTATLTIIEPPAPPTDVSVDSVKSRSAILSWRDSGNSLAQYYSVQYTPSLRMAWSAARTLNVTKSEGIRHSVELEALQPAAAYSARVAAGNEADLSPYSAPVRFSTNEEVVRMIVDVWSIRPSIAAPSSAPVGVQVEQTDAPGELRVKWFPPPSESHNGVILGYKVRCVAQVSNIKGQIPSEPIRQPSKVALQNDSTTCMCDTIIQTILHHMNAN</sequence>
<dbReference type="Proteomes" id="UP000299102">
    <property type="component" value="Unassembled WGS sequence"/>
</dbReference>
<keyword evidence="1" id="KW-0677">Repeat</keyword>
<feature type="domain" description="Ig-like" evidence="3">
    <location>
        <begin position="194"/>
        <end position="312"/>
    </location>
</feature>
<dbReference type="GO" id="GO:0005886">
    <property type="term" value="C:plasma membrane"/>
    <property type="evidence" value="ECO:0007669"/>
    <property type="project" value="TreeGrafter"/>
</dbReference>
<dbReference type="CDD" id="cd00063">
    <property type="entry name" value="FN3"/>
    <property type="match status" value="1"/>
</dbReference>
<dbReference type="Pfam" id="PF07679">
    <property type="entry name" value="I-set"/>
    <property type="match status" value="1"/>
</dbReference>
<evidence type="ECO:0000313" key="6">
    <source>
        <dbReference type="Proteomes" id="UP000299102"/>
    </source>
</evidence>
<feature type="domain" description="Ig-like" evidence="3">
    <location>
        <begin position="411"/>
        <end position="505"/>
    </location>
</feature>
<dbReference type="InterPro" id="IPR013783">
    <property type="entry name" value="Ig-like_fold"/>
</dbReference>
<feature type="domain" description="Fibronectin type-III" evidence="4">
    <location>
        <begin position="610"/>
        <end position="706"/>
    </location>
</feature>
<feature type="domain" description="Ig-like" evidence="3">
    <location>
        <begin position="509"/>
        <end position="603"/>
    </location>
</feature>
<dbReference type="GO" id="GO:0070593">
    <property type="term" value="P:dendrite self-avoidance"/>
    <property type="evidence" value="ECO:0007669"/>
    <property type="project" value="TreeGrafter"/>
</dbReference>
<dbReference type="InterPro" id="IPR036116">
    <property type="entry name" value="FN3_sf"/>
</dbReference>
<dbReference type="SUPFAM" id="SSF49265">
    <property type="entry name" value="Fibronectin type III"/>
    <property type="match status" value="1"/>
</dbReference>
<dbReference type="SMART" id="SM00060">
    <property type="entry name" value="FN3"/>
    <property type="match status" value="1"/>
</dbReference>
<dbReference type="GO" id="GO:0007156">
    <property type="term" value="P:homophilic cell adhesion via plasma membrane adhesion molecules"/>
    <property type="evidence" value="ECO:0007669"/>
    <property type="project" value="TreeGrafter"/>
</dbReference>
<feature type="domain" description="Ig-like" evidence="3">
    <location>
        <begin position="93"/>
        <end position="190"/>
    </location>
</feature>
<dbReference type="Gene3D" id="2.60.40.10">
    <property type="entry name" value="Immunoglobulins"/>
    <property type="match status" value="7"/>
</dbReference>
<comment type="caution">
    <text evidence="5">The sequence shown here is derived from an EMBL/GenBank/DDBJ whole genome shotgun (WGS) entry which is preliminary data.</text>
</comment>
<dbReference type="CDD" id="cd00096">
    <property type="entry name" value="Ig"/>
    <property type="match status" value="1"/>
</dbReference>
<reference evidence="5 6" key="1">
    <citation type="journal article" date="2019" name="Commun. Biol.">
        <title>The bagworm genome reveals a unique fibroin gene that provides high tensile strength.</title>
        <authorList>
            <person name="Kono N."/>
            <person name="Nakamura H."/>
            <person name="Ohtoshi R."/>
            <person name="Tomita M."/>
            <person name="Numata K."/>
            <person name="Arakawa K."/>
        </authorList>
    </citation>
    <scope>NUCLEOTIDE SEQUENCE [LARGE SCALE GENOMIC DNA]</scope>
</reference>
<dbReference type="GO" id="GO:0030424">
    <property type="term" value="C:axon"/>
    <property type="evidence" value="ECO:0007669"/>
    <property type="project" value="TreeGrafter"/>
</dbReference>
<feature type="domain" description="Ig-like" evidence="3">
    <location>
        <begin position="317"/>
        <end position="404"/>
    </location>
</feature>
<dbReference type="PANTHER" id="PTHR10075">
    <property type="entry name" value="BASIGIN RELATED"/>
    <property type="match status" value="1"/>
</dbReference>
<dbReference type="GO" id="GO:0098632">
    <property type="term" value="F:cell-cell adhesion mediator activity"/>
    <property type="evidence" value="ECO:0007669"/>
    <property type="project" value="TreeGrafter"/>
</dbReference>
<dbReference type="PANTHER" id="PTHR10075:SF100">
    <property type="entry name" value="FASCICLIN-2"/>
    <property type="match status" value="1"/>
</dbReference>
<evidence type="ECO:0000259" key="3">
    <source>
        <dbReference type="PROSITE" id="PS50835"/>
    </source>
</evidence>
<keyword evidence="2" id="KW-0393">Immunoglobulin domain</keyword>
<dbReference type="InterPro" id="IPR003599">
    <property type="entry name" value="Ig_sub"/>
</dbReference>
<proteinExistence type="predicted"/>
<dbReference type="PROSITE" id="PS50853">
    <property type="entry name" value="FN3"/>
    <property type="match status" value="1"/>
</dbReference>
<evidence type="ECO:0000313" key="5">
    <source>
        <dbReference type="EMBL" id="GBP46205.1"/>
    </source>
</evidence>
<accession>A0A4C1W7T8</accession>
<dbReference type="EMBL" id="BGZK01000479">
    <property type="protein sequence ID" value="GBP46205.1"/>
    <property type="molecule type" value="Genomic_DNA"/>
</dbReference>
<dbReference type="GO" id="GO:0007411">
    <property type="term" value="P:axon guidance"/>
    <property type="evidence" value="ECO:0007669"/>
    <property type="project" value="TreeGrafter"/>
</dbReference>
<dbReference type="InterPro" id="IPR013098">
    <property type="entry name" value="Ig_I-set"/>
</dbReference>
<dbReference type="PROSITE" id="PS50835">
    <property type="entry name" value="IG_LIKE"/>
    <property type="match status" value="5"/>
</dbReference>
<dbReference type="SUPFAM" id="SSF48726">
    <property type="entry name" value="Immunoglobulin"/>
    <property type="match status" value="5"/>
</dbReference>
<dbReference type="OrthoDB" id="6418794at2759"/>
<name>A0A4C1W7T8_EUMVA</name>
<dbReference type="SMART" id="SM00409">
    <property type="entry name" value="IG"/>
    <property type="match status" value="5"/>
</dbReference>
<protein>
    <submittedName>
        <fullName evidence="5">Down syndrome cell adhesion molecule-like protein Dscam2</fullName>
    </submittedName>
</protein>
<keyword evidence="6" id="KW-1185">Reference proteome</keyword>
<dbReference type="SMART" id="SM00408">
    <property type="entry name" value="IGc2"/>
    <property type="match status" value="5"/>
</dbReference>
<dbReference type="InterPro" id="IPR007110">
    <property type="entry name" value="Ig-like_dom"/>
</dbReference>
<organism evidence="5 6">
    <name type="scientific">Eumeta variegata</name>
    <name type="common">Bagworm moth</name>
    <name type="synonym">Eumeta japonica</name>
    <dbReference type="NCBI Taxonomy" id="151549"/>
    <lineage>
        <taxon>Eukaryota</taxon>
        <taxon>Metazoa</taxon>
        <taxon>Ecdysozoa</taxon>
        <taxon>Arthropoda</taxon>
        <taxon>Hexapoda</taxon>
        <taxon>Insecta</taxon>
        <taxon>Pterygota</taxon>
        <taxon>Neoptera</taxon>
        <taxon>Endopterygota</taxon>
        <taxon>Lepidoptera</taxon>
        <taxon>Glossata</taxon>
        <taxon>Ditrysia</taxon>
        <taxon>Tineoidea</taxon>
        <taxon>Psychidae</taxon>
        <taxon>Oiketicinae</taxon>
        <taxon>Eumeta</taxon>
    </lineage>
</organism>
<evidence type="ECO:0000256" key="2">
    <source>
        <dbReference type="ARBA" id="ARBA00023319"/>
    </source>
</evidence>